<dbReference type="EMBL" id="BARW01000464">
    <property type="protein sequence ID" value="GAI64869.1"/>
    <property type="molecule type" value="Genomic_DNA"/>
</dbReference>
<proteinExistence type="predicted"/>
<protein>
    <submittedName>
        <fullName evidence="1">Uncharacterized protein</fullName>
    </submittedName>
</protein>
<name>X1SAQ5_9ZZZZ</name>
<dbReference type="AlphaFoldDB" id="X1SAQ5"/>
<feature type="non-terminal residue" evidence="1">
    <location>
        <position position="32"/>
    </location>
</feature>
<evidence type="ECO:0000313" key="1">
    <source>
        <dbReference type="EMBL" id="GAI64869.1"/>
    </source>
</evidence>
<reference evidence="1" key="1">
    <citation type="journal article" date="2014" name="Front. Microbiol.">
        <title>High frequency of phylogenetically diverse reductive dehalogenase-homologous genes in deep subseafloor sedimentary metagenomes.</title>
        <authorList>
            <person name="Kawai M."/>
            <person name="Futagami T."/>
            <person name="Toyoda A."/>
            <person name="Takaki Y."/>
            <person name="Nishi S."/>
            <person name="Hori S."/>
            <person name="Arai W."/>
            <person name="Tsubouchi T."/>
            <person name="Morono Y."/>
            <person name="Uchiyama I."/>
            <person name="Ito T."/>
            <person name="Fujiyama A."/>
            <person name="Inagaki F."/>
            <person name="Takami H."/>
        </authorList>
    </citation>
    <scope>NUCLEOTIDE SEQUENCE</scope>
    <source>
        <strain evidence="1">Expedition CK06-06</strain>
    </source>
</reference>
<sequence length="32" mass="3583">MAKWTAARVNDCLGGFANQLDAIRFNLNDYHG</sequence>
<organism evidence="1">
    <name type="scientific">marine sediment metagenome</name>
    <dbReference type="NCBI Taxonomy" id="412755"/>
    <lineage>
        <taxon>unclassified sequences</taxon>
        <taxon>metagenomes</taxon>
        <taxon>ecological metagenomes</taxon>
    </lineage>
</organism>
<comment type="caution">
    <text evidence="1">The sequence shown here is derived from an EMBL/GenBank/DDBJ whole genome shotgun (WGS) entry which is preliminary data.</text>
</comment>
<accession>X1SAQ5</accession>
<gene>
    <name evidence="1" type="ORF">S12H4_02038</name>
</gene>